<name>A0A840YIV6_9SPHN</name>
<comment type="caution">
    <text evidence="1">The sequence shown here is derived from an EMBL/GenBank/DDBJ whole genome shotgun (WGS) entry which is preliminary data.</text>
</comment>
<reference evidence="1 2" key="1">
    <citation type="submission" date="2020-08" db="EMBL/GenBank/DDBJ databases">
        <title>Genomic Encyclopedia of Type Strains, Phase IV (KMG-IV): sequencing the most valuable type-strain genomes for metagenomic binning, comparative biology and taxonomic classification.</title>
        <authorList>
            <person name="Goeker M."/>
        </authorList>
    </citation>
    <scope>NUCLEOTIDE SEQUENCE [LARGE SCALE GENOMIC DNA]</scope>
    <source>
        <strain evidence="1 2">DSM 26736</strain>
    </source>
</reference>
<dbReference type="EMBL" id="JACIJF010000012">
    <property type="protein sequence ID" value="MBB5712029.1"/>
    <property type="molecule type" value="Genomic_DNA"/>
</dbReference>
<sequence>MPSSDKLHQEVKLAASALGYLSSAAEIVSDKTAETSRLIVARENAKSWPFCQPQVLWGGDSPAERPSLLRRVRDYNPTTK</sequence>
<organism evidence="1 2">
    <name type="scientific">Sphingomonas xinjiangensis</name>
    <dbReference type="NCBI Taxonomy" id="643568"/>
    <lineage>
        <taxon>Bacteria</taxon>
        <taxon>Pseudomonadati</taxon>
        <taxon>Pseudomonadota</taxon>
        <taxon>Alphaproteobacteria</taxon>
        <taxon>Sphingomonadales</taxon>
        <taxon>Sphingomonadaceae</taxon>
        <taxon>Sphingomonas</taxon>
    </lineage>
</organism>
<gene>
    <name evidence="1" type="ORF">FHT02_003285</name>
</gene>
<proteinExistence type="predicted"/>
<protein>
    <submittedName>
        <fullName evidence="1">Uncharacterized protein</fullName>
    </submittedName>
</protein>
<dbReference type="AlphaFoldDB" id="A0A840YIV6"/>
<evidence type="ECO:0000313" key="2">
    <source>
        <dbReference type="Proteomes" id="UP000527143"/>
    </source>
</evidence>
<evidence type="ECO:0000313" key="1">
    <source>
        <dbReference type="EMBL" id="MBB5712029.1"/>
    </source>
</evidence>
<accession>A0A840YIV6</accession>
<dbReference type="Proteomes" id="UP000527143">
    <property type="component" value="Unassembled WGS sequence"/>
</dbReference>
<keyword evidence="2" id="KW-1185">Reference proteome</keyword>